<keyword evidence="3" id="KW-1185">Reference proteome</keyword>
<dbReference type="SUPFAM" id="SSF56935">
    <property type="entry name" value="Porins"/>
    <property type="match status" value="1"/>
</dbReference>
<evidence type="ECO:0000313" key="2">
    <source>
        <dbReference type="EMBL" id="RCX30308.1"/>
    </source>
</evidence>
<organism evidence="2 3">
    <name type="scientific">Thioalbus denitrificans</name>
    <dbReference type="NCBI Taxonomy" id="547122"/>
    <lineage>
        <taxon>Bacteria</taxon>
        <taxon>Pseudomonadati</taxon>
        <taxon>Pseudomonadota</taxon>
        <taxon>Gammaproteobacteria</taxon>
        <taxon>Chromatiales</taxon>
        <taxon>Ectothiorhodospiraceae</taxon>
        <taxon>Thioalbus</taxon>
    </lineage>
</organism>
<keyword evidence="1" id="KW-0732">Signal</keyword>
<feature type="signal peptide" evidence="1">
    <location>
        <begin position="1"/>
        <end position="24"/>
    </location>
</feature>
<dbReference type="AlphaFoldDB" id="A0A369CAU4"/>
<dbReference type="InterPro" id="IPR023614">
    <property type="entry name" value="Porin_dom_sf"/>
</dbReference>
<dbReference type="Proteomes" id="UP000252707">
    <property type="component" value="Unassembled WGS sequence"/>
</dbReference>
<evidence type="ECO:0008006" key="4">
    <source>
        <dbReference type="Google" id="ProtNLM"/>
    </source>
</evidence>
<evidence type="ECO:0000313" key="3">
    <source>
        <dbReference type="Proteomes" id="UP000252707"/>
    </source>
</evidence>
<reference evidence="2 3" key="1">
    <citation type="submission" date="2018-07" db="EMBL/GenBank/DDBJ databases">
        <title>Genomic Encyclopedia of Type Strains, Phase IV (KMG-IV): sequencing the most valuable type-strain genomes for metagenomic binning, comparative biology and taxonomic classification.</title>
        <authorList>
            <person name="Goeker M."/>
        </authorList>
    </citation>
    <scope>NUCLEOTIDE SEQUENCE [LARGE SCALE GENOMIC DNA]</scope>
    <source>
        <strain evidence="2 3">DSM 26407</strain>
    </source>
</reference>
<accession>A0A369CAU4</accession>
<evidence type="ECO:0000256" key="1">
    <source>
        <dbReference type="SAM" id="SignalP"/>
    </source>
</evidence>
<proteinExistence type="predicted"/>
<sequence length="294" mass="31351">MRIRHTLIASAVALALLPASGAFAADDSALVYAGSVDGYVGYRWISSDDSDEVEDDHTPTYGAGAVVSVPLGQALSVQFDALGEANVLDNDSDDDPSSMVSVGAHLSYRNASTMLVGAFAGYGIGTVTDNDGHSKAAYLGLEGQYYFDPATLYGQVGYVKGPGDDDESEGFDDGGWFGRVVGRYFISDDIMLEGDVAYADTDQYVDGDDAGEIWAWGLKYKQRLGKSPVYGVIAYRGANYDSTTEGDVATEQVLMLGVSFAFGADSLKHNDRSGATLDLPHFLHRANMYSQTLD</sequence>
<dbReference type="Gene3D" id="2.40.160.10">
    <property type="entry name" value="Porin"/>
    <property type="match status" value="1"/>
</dbReference>
<comment type="caution">
    <text evidence="2">The sequence shown here is derived from an EMBL/GenBank/DDBJ whole genome shotgun (WGS) entry which is preliminary data.</text>
</comment>
<gene>
    <name evidence="2" type="ORF">DFQ59_105141</name>
</gene>
<dbReference type="EMBL" id="QPJY01000005">
    <property type="protein sequence ID" value="RCX30308.1"/>
    <property type="molecule type" value="Genomic_DNA"/>
</dbReference>
<protein>
    <recommendedName>
        <fullName evidence="4">Porin</fullName>
    </recommendedName>
</protein>
<name>A0A369CAU4_9GAMM</name>
<feature type="chain" id="PRO_5016678215" description="Porin" evidence="1">
    <location>
        <begin position="25"/>
        <end position="294"/>
    </location>
</feature>